<feature type="compositionally biased region" description="Basic and acidic residues" evidence="1">
    <location>
        <begin position="24"/>
        <end position="38"/>
    </location>
</feature>
<name>A0ABQ7J7M8_9APIC</name>
<comment type="caution">
    <text evidence="3">The sequence shown here is derived from an EMBL/GenBank/DDBJ whole genome shotgun (WGS) entry which is preliminary data.</text>
</comment>
<evidence type="ECO:0000313" key="3">
    <source>
        <dbReference type="EMBL" id="KAF8819996.1"/>
    </source>
</evidence>
<sequence length="686" mass="77446">MNWFTQMWGGGSAPINGSEVDPISGKREDDSTQQDRTKNTASILLNSLPFSPSKGTEPIKGTSSLLDSTVADPYPRNPGENTSTFAANPIKIKGDAFAFEHGTIFSIKERIPTKFLSNVTAEWATPMTLEIRGISHAPQITSLQLDISLICYYRWHDPVMQEIALKKEKGIEAYGILFPTKISASSFYRQIIDALSKTAICTCNSPISIFRFSSETKTFVSIEEKAIFRLYHGIQEETLNFIVICKEKGGDILLHTFLEPQSCLIFTMEKSWLEITIQENEEDFSMRYALEFKEKESLSTFYKFIKTRFGEETIATVDDAVSFLSVDDYSSSDELDWNDSDYEDECVNTSTRIRFLCSSVAFVYSIEYLHYYSLILLEIRKRNSLPSNNAPDGYKNKFVEVGKKHAFVLSEAITGGDNKVQMELIQVEDGCVKSNAIIPDSQFFFNRHHITPAQALLLDDNELLITDLKDSSVYRLDANRETIVQKWEDKTMNDISLMNPRQVDSSPSSVVLGYNKNTLFSLDKRIPSKIVGPRYTYVSCPNFSCGALDQKGHIALGSAGSGEIRLYDGEEDYNKNLKRAKTLISGLGQPLLYVAVTAKGDWILGTTRKYLVLYANFILFGKQKWNGFERAMAGKMEEPYILKVLPEDLKERNLSTNLEFKKAEFDHTEASIIAIADSVAILWNIR</sequence>
<gene>
    <name evidence="3" type="ORF">IE077_000589</name>
</gene>
<organism evidence="3 4">
    <name type="scientific">Cardiosporidium cionae</name>
    <dbReference type="NCBI Taxonomy" id="476202"/>
    <lineage>
        <taxon>Eukaryota</taxon>
        <taxon>Sar</taxon>
        <taxon>Alveolata</taxon>
        <taxon>Apicomplexa</taxon>
        <taxon>Aconoidasida</taxon>
        <taxon>Nephromycida</taxon>
        <taxon>Cardiosporidium</taxon>
    </lineage>
</organism>
<dbReference type="EMBL" id="JADAQX010000521">
    <property type="protein sequence ID" value="KAF8819996.1"/>
    <property type="molecule type" value="Genomic_DNA"/>
</dbReference>
<proteinExistence type="predicted"/>
<accession>A0ABQ7J7M8</accession>
<dbReference type="SUPFAM" id="SSF75011">
    <property type="entry name" value="3-carboxy-cis,cis-mucoante lactonizing enzyme"/>
    <property type="match status" value="1"/>
</dbReference>
<keyword evidence="4" id="KW-1185">Reference proteome</keyword>
<feature type="domain" description="Vacuolar import/degradation Vid27 C-terminal" evidence="2">
    <location>
        <begin position="448"/>
        <end position="685"/>
    </location>
</feature>
<dbReference type="InterPro" id="IPR013863">
    <property type="entry name" value="VID27_C"/>
</dbReference>
<feature type="compositionally biased region" description="Polar residues" evidence="1">
    <location>
        <begin position="39"/>
        <end position="54"/>
    </location>
</feature>
<evidence type="ECO:0000259" key="2">
    <source>
        <dbReference type="Pfam" id="PF08553"/>
    </source>
</evidence>
<feature type="region of interest" description="Disordered" evidence="1">
    <location>
        <begin position="1"/>
        <end position="66"/>
    </location>
</feature>
<evidence type="ECO:0000313" key="4">
    <source>
        <dbReference type="Proteomes" id="UP000823046"/>
    </source>
</evidence>
<dbReference type="InterPro" id="IPR040458">
    <property type="entry name" value="Vid27"/>
</dbReference>
<dbReference type="Proteomes" id="UP000823046">
    <property type="component" value="Unassembled WGS sequence"/>
</dbReference>
<dbReference type="PANTHER" id="PTHR31913:SF0">
    <property type="entry name" value="VACUOLAR IMPORT AND DEGRADATION PROTEIN 27"/>
    <property type="match status" value="1"/>
</dbReference>
<evidence type="ECO:0000256" key="1">
    <source>
        <dbReference type="SAM" id="MobiDB-lite"/>
    </source>
</evidence>
<dbReference type="Pfam" id="PF08553">
    <property type="entry name" value="VID27"/>
    <property type="match status" value="1"/>
</dbReference>
<dbReference type="PANTHER" id="PTHR31913">
    <property type="entry name" value="VACUOLAR IMPORT AND DEGRADATION PROTEIN 27"/>
    <property type="match status" value="1"/>
</dbReference>
<protein>
    <recommendedName>
        <fullName evidence="2">Vacuolar import/degradation Vid27 C-terminal domain-containing protein</fullName>
    </recommendedName>
</protein>
<reference evidence="3 4" key="1">
    <citation type="journal article" date="2020" name="bioRxiv">
        <title>Metabolic contributions of an alphaproteobacterial endosymbiont in the apicomplexan Cardiosporidium cionae.</title>
        <authorList>
            <person name="Hunter E.S."/>
            <person name="Paight C.J."/>
            <person name="Lane C.E."/>
        </authorList>
    </citation>
    <scope>NUCLEOTIDE SEQUENCE [LARGE SCALE GENOMIC DNA]</scope>
    <source>
        <strain evidence="3">ESH_2018</strain>
    </source>
</reference>